<feature type="transmembrane region" description="Helical" evidence="14">
    <location>
        <begin position="21"/>
        <end position="44"/>
    </location>
</feature>
<dbReference type="SMART" id="SM00387">
    <property type="entry name" value="HATPase_c"/>
    <property type="match status" value="1"/>
</dbReference>
<dbReference type="InterPro" id="IPR003661">
    <property type="entry name" value="HisK_dim/P_dom"/>
</dbReference>
<dbReference type="Pfam" id="PF00512">
    <property type="entry name" value="HisKA"/>
    <property type="match status" value="1"/>
</dbReference>
<keyword evidence="11 14" id="KW-1133">Transmembrane helix</keyword>
<dbReference type="Proteomes" id="UP000034452">
    <property type="component" value="Unassembled WGS sequence"/>
</dbReference>
<comment type="subcellular location">
    <subcellularLocation>
        <location evidence="2">Cell membrane</location>
        <topology evidence="2">Multi-pass membrane protein</topology>
    </subcellularLocation>
</comment>
<dbReference type="CDD" id="cd00082">
    <property type="entry name" value="HisKA"/>
    <property type="match status" value="1"/>
</dbReference>
<dbReference type="AlphaFoldDB" id="A0A0G0T074"/>
<sequence length="677" mass="76182">MLDKSIDWISDRLANLKEKHLGIHILLFSIFAVPILALTLFSYINAVKGLTRIALERRESVASLSATVVSENLSHLEDLGVSFASRMVFRRLVSEGKWLEAVGRVENVLKDFPVVERIGLFNPAGTVMAYTGSDQSALGKDFSSRDYYKGVSRNWQPYVSEVFKATVAPYLNGIMVAAPIKADNGEVLGFLTMQIRLESLFNWVSEIKIGGTGFIYIVDQNNHLVVHPKFPPQGEIVDFSDVSAVQKMRQEGGGIITAFNQIENENRVTAFKSIPKYGWGVFAQEPVRSVFADRNRKLLTDGIVYGFFVLFCLLLYYVFIKLLHVANERRRREKILLDSIGDGVATIDRFWNITLWSKSAEQITGWRREEVMNKPFRNFAKLIREYDRKENIAFIEEAIIYGRAGFLEDHTVLIAKDGKEIPVGDSAAPIFDSNGIITGAIIVFRDISMEKESGSLKSDFAYASHQLNTPVTKILWSLENVLNETDSRKIKEKAGIAYQSAKSIQKLNSQLYLISRIDQKVVIPKYENVRLTDLIGEITKDFQNICKKCQITFNIEPISPALGIKTDAKMLERILVEITENATYYNKPGGSINLKTNIQDNNIIFELSDNGIGIAEDQKALIFTKFFRGNNFDTTNIIGAGLGLFIAQNYIKQLGGKIWFSSEKDKGTTFFVSLPLS</sequence>
<evidence type="ECO:0000256" key="13">
    <source>
        <dbReference type="ARBA" id="ARBA00023136"/>
    </source>
</evidence>
<dbReference type="EC" id="2.7.13.3" evidence="3"/>
<dbReference type="NCBIfam" id="TIGR00229">
    <property type="entry name" value="sensory_box"/>
    <property type="match status" value="1"/>
</dbReference>
<evidence type="ECO:0000256" key="5">
    <source>
        <dbReference type="ARBA" id="ARBA00022553"/>
    </source>
</evidence>
<dbReference type="InterPro" id="IPR035965">
    <property type="entry name" value="PAS-like_dom_sf"/>
</dbReference>
<dbReference type="CDD" id="cd00130">
    <property type="entry name" value="PAS"/>
    <property type="match status" value="1"/>
</dbReference>
<dbReference type="GO" id="GO:0000155">
    <property type="term" value="F:phosphorelay sensor kinase activity"/>
    <property type="evidence" value="ECO:0007669"/>
    <property type="project" value="InterPro"/>
</dbReference>
<evidence type="ECO:0000313" key="19">
    <source>
        <dbReference type="Proteomes" id="UP000034452"/>
    </source>
</evidence>
<evidence type="ECO:0000256" key="11">
    <source>
        <dbReference type="ARBA" id="ARBA00022989"/>
    </source>
</evidence>
<feature type="transmembrane region" description="Helical" evidence="14">
    <location>
        <begin position="303"/>
        <end position="323"/>
    </location>
</feature>
<dbReference type="SUPFAM" id="SSF47384">
    <property type="entry name" value="Homodimeric domain of signal transducing histidine kinase"/>
    <property type="match status" value="1"/>
</dbReference>
<dbReference type="SMART" id="SM00091">
    <property type="entry name" value="PAS"/>
    <property type="match status" value="1"/>
</dbReference>
<keyword evidence="13 14" id="KW-0472">Membrane</keyword>
<evidence type="ECO:0000256" key="7">
    <source>
        <dbReference type="ARBA" id="ARBA00022692"/>
    </source>
</evidence>
<keyword evidence="6" id="KW-0808">Transferase</keyword>
<dbReference type="PANTHER" id="PTHR45453:SF1">
    <property type="entry name" value="PHOSPHATE REGULON SENSOR PROTEIN PHOR"/>
    <property type="match status" value="1"/>
</dbReference>
<dbReference type="InterPro" id="IPR000014">
    <property type="entry name" value="PAS"/>
</dbReference>
<organism evidence="18 19">
    <name type="scientific">Candidatus Nomurabacteria bacterium GW2011_GWB1_40_7</name>
    <dbReference type="NCBI Taxonomy" id="1618744"/>
    <lineage>
        <taxon>Bacteria</taxon>
        <taxon>Candidatus Nomuraibacteriota</taxon>
    </lineage>
</organism>
<dbReference type="InterPro" id="IPR050351">
    <property type="entry name" value="BphY/WalK/GraS-like"/>
</dbReference>
<dbReference type="SMART" id="SM00388">
    <property type="entry name" value="HisKA"/>
    <property type="match status" value="1"/>
</dbReference>
<dbReference type="InterPro" id="IPR029151">
    <property type="entry name" value="Sensor-like_sf"/>
</dbReference>
<name>A0A0G0T074_9BACT</name>
<dbReference type="Gene3D" id="1.10.287.130">
    <property type="match status" value="1"/>
</dbReference>
<keyword evidence="4" id="KW-1003">Cell membrane</keyword>
<comment type="caution">
    <text evidence="18">The sequence shown here is derived from an EMBL/GenBank/DDBJ whole genome shotgun (WGS) entry which is preliminary data.</text>
</comment>
<dbReference type="InterPro" id="IPR013767">
    <property type="entry name" value="PAS_fold"/>
</dbReference>
<evidence type="ECO:0000256" key="12">
    <source>
        <dbReference type="ARBA" id="ARBA00023012"/>
    </source>
</evidence>
<dbReference type="GO" id="GO:0004721">
    <property type="term" value="F:phosphoprotein phosphatase activity"/>
    <property type="evidence" value="ECO:0007669"/>
    <property type="project" value="TreeGrafter"/>
</dbReference>
<dbReference type="Pfam" id="PF00989">
    <property type="entry name" value="PAS"/>
    <property type="match status" value="1"/>
</dbReference>
<dbReference type="Gene3D" id="3.30.565.10">
    <property type="entry name" value="Histidine kinase-like ATPase, C-terminal domain"/>
    <property type="match status" value="1"/>
</dbReference>
<evidence type="ECO:0000256" key="14">
    <source>
        <dbReference type="SAM" id="Phobius"/>
    </source>
</evidence>
<evidence type="ECO:0000256" key="1">
    <source>
        <dbReference type="ARBA" id="ARBA00000085"/>
    </source>
</evidence>
<keyword evidence="5" id="KW-0597">Phosphoprotein</keyword>
<dbReference type="GO" id="GO:0005524">
    <property type="term" value="F:ATP binding"/>
    <property type="evidence" value="ECO:0007669"/>
    <property type="project" value="UniProtKB-KW"/>
</dbReference>
<evidence type="ECO:0000256" key="3">
    <source>
        <dbReference type="ARBA" id="ARBA00012438"/>
    </source>
</evidence>
<evidence type="ECO:0000259" key="16">
    <source>
        <dbReference type="PROSITE" id="PS50112"/>
    </source>
</evidence>
<dbReference type="InterPro" id="IPR033479">
    <property type="entry name" value="dCache_1"/>
</dbReference>
<keyword evidence="7 14" id="KW-0812">Transmembrane</keyword>
<proteinExistence type="predicted"/>
<evidence type="ECO:0000313" key="18">
    <source>
        <dbReference type="EMBL" id="KKR70419.1"/>
    </source>
</evidence>
<dbReference type="InterPro" id="IPR005467">
    <property type="entry name" value="His_kinase_dom"/>
</dbReference>
<dbReference type="PROSITE" id="PS50112">
    <property type="entry name" value="PAS"/>
    <property type="match status" value="1"/>
</dbReference>
<dbReference type="CDD" id="cd12912">
    <property type="entry name" value="PDC2_MCP_like"/>
    <property type="match status" value="1"/>
</dbReference>
<evidence type="ECO:0000256" key="6">
    <source>
        <dbReference type="ARBA" id="ARBA00022679"/>
    </source>
</evidence>
<dbReference type="SUPFAM" id="SSF55874">
    <property type="entry name" value="ATPase domain of HSP90 chaperone/DNA topoisomerase II/histidine kinase"/>
    <property type="match status" value="1"/>
</dbReference>
<keyword evidence="12" id="KW-0902">Two-component regulatory system</keyword>
<evidence type="ECO:0000256" key="4">
    <source>
        <dbReference type="ARBA" id="ARBA00022475"/>
    </source>
</evidence>
<dbReference type="GO" id="GO:0005886">
    <property type="term" value="C:plasma membrane"/>
    <property type="evidence" value="ECO:0007669"/>
    <property type="project" value="UniProtKB-SubCell"/>
</dbReference>
<evidence type="ECO:0000256" key="2">
    <source>
        <dbReference type="ARBA" id="ARBA00004651"/>
    </source>
</evidence>
<dbReference type="InterPro" id="IPR003594">
    <property type="entry name" value="HATPase_dom"/>
</dbReference>
<evidence type="ECO:0000256" key="8">
    <source>
        <dbReference type="ARBA" id="ARBA00022741"/>
    </source>
</evidence>
<dbReference type="PRINTS" id="PR00344">
    <property type="entry name" value="BCTRLSENSOR"/>
</dbReference>
<dbReference type="GO" id="GO:0016036">
    <property type="term" value="P:cellular response to phosphate starvation"/>
    <property type="evidence" value="ECO:0007669"/>
    <property type="project" value="TreeGrafter"/>
</dbReference>
<feature type="domain" description="Histidine kinase" evidence="15">
    <location>
        <begin position="462"/>
        <end position="677"/>
    </location>
</feature>
<dbReference type="InterPro" id="IPR000700">
    <property type="entry name" value="PAS-assoc_C"/>
</dbReference>
<dbReference type="InterPro" id="IPR036890">
    <property type="entry name" value="HATPase_C_sf"/>
</dbReference>
<dbReference type="EMBL" id="LBZL01000006">
    <property type="protein sequence ID" value="KKR70419.1"/>
    <property type="molecule type" value="Genomic_DNA"/>
</dbReference>
<keyword evidence="9 18" id="KW-0418">Kinase</keyword>
<keyword evidence="10" id="KW-0067">ATP-binding</keyword>
<dbReference type="InterPro" id="IPR036097">
    <property type="entry name" value="HisK_dim/P_sf"/>
</dbReference>
<dbReference type="InterPro" id="IPR004358">
    <property type="entry name" value="Sig_transdc_His_kin-like_C"/>
</dbReference>
<gene>
    <name evidence="18" type="ORF">UU13_C0006G0021</name>
</gene>
<dbReference type="SUPFAM" id="SSF55785">
    <property type="entry name" value="PYP-like sensor domain (PAS domain)"/>
    <property type="match status" value="1"/>
</dbReference>
<dbReference type="PROSITE" id="PS50109">
    <property type="entry name" value="HIS_KIN"/>
    <property type="match status" value="1"/>
</dbReference>
<accession>A0A0G0T074</accession>
<dbReference type="PANTHER" id="PTHR45453">
    <property type="entry name" value="PHOSPHATE REGULON SENSOR PROTEIN PHOR"/>
    <property type="match status" value="1"/>
</dbReference>
<dbReference type="Pfam" id="PF02518">
    <property type="entry name" value="HATPase_c"/>
    <property type="match status" value="1"/>
</dbReference>
<evidence type="ECO:0000259" key="17">
    <source>
        <dbReference type="PROSITE" id="PS50113"/>
    </source>
</evidence>
<reference evidence="18 19" key="1">
    <citation type="journal article" date="2015" name="Nature">
        <title>rRNA introns, odd ribosomes, and small enigmatic genomes across a large radiation of phyla.</title>
        <authorList>
            <person name="Brown C.T."/>
            <person name="Hug L.A."/>
            <person name="Thomas B.C."/>
            <person name="Sharon I."/>
            <person name="Castelle C.J."/>
            <person name="Singh A."/>
            <person name="Wilkins M.J."/>
            <person name="Williams K.H."/>
            <person name="Banfield J.F."/>
        </authorList>
    </citation>
    <scope>NUCLEOTIDE SEQUENCE [LARGE SCALE GENOMIC DNA]</scope>
</reference>
<keyword evidence="8" id="KW-0547">Nucleotide-binding</keyword>
<dbReference type="SUPFAM" id="SSF103190">
    <property type="entry name" value="Sensory domain-like"/>
    <property type="match status" value="1"/>
</dbReference>
<dbReference type="Pfam" id="PF02743">
    <property type="entry name" value="dCache_1"/>
    <property type="match status" value="1"/>
</dbReference>
<feature type="domain" description="PAS" evidence="16">
    <location>
        <begin position="329"/>
        <end position="402"/>
    </location>
</feature>
<comment type="catalytic activity">
    <reaction evidence="1">
        <text>ATP + protein L-histidine = ADP + protein N-phospho-L-histidine.</text>
        <dbReference type="EC" id="2.7.13.3"/>
    </reaction>
</comment>
<protein>
    <recommendedName>
        <fullName evidence="3">histidine kinase</fullName>
        <ecNumber evidence="3">2.7.13.3</ecNumber>
    </recommendedName>
</protein>
<feature type="domain" description="PAC" evidence="17">
    <location>
        <begin position="407"/>
        <end position="459"/>
    </location>
</feature>
<dbReference type="Gene3D" id="3.30.450.20">
    <property type="entry name" value="PAS domain"/>
    <property type="match status" value="2"/>
</dbReference>
<dbReference type="CDD" id="cd12914">
    <property type="entry name" value="PDC1_DGC_like"/>
    <property type="match status" value="1"/>
</dbReference>
<evidence type="ECO:0000259" key="15">
    <source>
        <dbReference type="PROSITE" id="PS50109"/>
    </source>
</evidence>
<dbReference type="GO" id="GO:0006355">
    <property type="term" value="P:regulation of DNA-templated transcription"/>
    <property type="evidence" value="ECO:0007669"/>
    <property type="project" value="InterPro"/>
</dbReference>
<dbReference type="PROSITE" id="PS50113">
    <property type="entry name" value="PAC"/>
    <property type="match status" value="1"/>
</dbReference>
<evidence type="ECO:0000256" key="10">
    <source>
        <dbReference type="ARBA" id="ARBA00022840"/>
    </source>
</evidence>
<evidence type="ECO:0000256" key="9">
    <source>
        <dbReference type="ARBA" id="ARBA00022777"/>
    </source>
</evidence>